<evidence type="ECO:0000313" key="1">
    <source>
        <dbReference type="EMBL" id="NEU71750.1"/>
    </source>
</evidence>
<organism evidence="1 2">
    <name type="scientific">Hassallia byssoidea VB512170</name>
    <dbReference type="NCBI Taxonomy" id="1304833"/>
    <lineage>
        <taxon>Bacteria</taxon>
        <taxon>Bacillati</taxon>
        <taxon>Cyanobacteriota</taxon>
        <taxon>Cyanophyceae</taxon>
        <taxon>Nostocales</taxon>
        <taxon>Tolypothrichaceae</taxon>
        <taxon>Hassallia</taxon>
    </lineage>
</organism>
<keyword evidence="2" id="KW-1185">Reference proteome</keyword>
<comment type="caution">
    <text evidence="1">The sequence shown here is derived from an EMBL/GenBank/DDBJ whole genome shotgun (WGS) entry which is preliminary data.</text>
</comment>
<protein>
    <submittedName>
        <fullName evidence="1">Uncharacterized protein</fullName>
    </submittedName>
</protein>
<dbReference type="AlphaFoldDB" id="A0A846H576"/>
<dbReference type="EMBL" id="JTCM02000005">
    <property type="protein sequence ID" value="NEU71750.1"/>
    <property type="molecule type" value="Genomic_DNA"/>
</dbReference>
<reference evidence="1 2" key="1">
    <citation type="journal article" date="2015" name="Genome Announc.">
        <title>Draft Genome Sequence of Cyanobacterium Hassallia byssoidea Strain VB512170, Isolated from Monuments in India.</title>
        <authorList>
            <person name="Singh D."/>
            <person name="Chandrababunaidu M.M."/>
            <person name="Panda A."/>
            <person name="Sen D."/>
            <person name="Bhattacharyya S."/>
            <person name="Adhikary S.P."/>
            <person name="Tripathy S."/>
        </authorList>
    </citation>
    <scope>NUCLEOTIDE SEQUENCE [LARGE SCALE GENOMIC DNA]</scope>
    <source>
        <strain evidence="1 2">VB512170</strain>
    </source>
</reference>
<dbReference type="RefSeq" id="WP_039744589.1">
    <property type="nucleotide sequence ID" value="NZ_JTCM02000005.1"/>
</dbReference>
<proteinExistence type="predicted"/>
<evidence type="ECO:0000313" key="2">
    <source>
        <dbReference type="Proteomes" id="UP000031549"/>
    </source>
</evidence>
<name>A0A846H576_9CYAN</name>
<accession>A0A846H576</accession>
<sequence length="130" mass="14905">MYENQYDEIATPRAFKHATSGMIRGMLERSFVDVALFPCPTYGTGAIWDLGICVGYFVYALPEHIGYLKNCEDILSQLGHTLSRLYYTSDDLRPYGMVRVVSDVRLFNASLEYKAYFLECCWTKTEVGKQ</sequence>
<gene>
    <name evidence="1" type="ORF">PI95_003900</name>
</gene>
<dbReference type="Proteomes" id="UP000031549">
    <property type="component" value="Unassembled WGS sequence"/>
</dbReference>